<sequence>MSKKYGVLTEVAITAALSMTLSLVPDFFSWFTPSLGALPLIIFALRRGMKYGLLAGLIWGLLHFLMAKVYYLTFSQVFIEYILAFSSMGLAGLSHRSIQKALRQNQRFTAVIWAIGGAFTATAVRYFFHYLAGFIFWGSYAPKGISPYWYSFTVNASAGLATFLLVAIVLVFLIPSQAHFFLLDKKAAS</sequence>
<feature type="transmembrane region" description="Helical" evidence="1">
    <location>
        <begin position="27"/>
        <end position="45"/>
    </location>
</feature>
<dbReference type="InterPro" id="IPR012651">
    <property type="entry name" value="Thia_Transptr_ThiT"/>
</dbReference>
<dbReference type="EMBL" id="AEUW02000001">
    <property type="protein sequence ID" value="EHJ53217.1"/>
    <property type="molecule type" value="Genomic_DNA"/>
</dbReference>
<keyword evidence="3" id="KW-1185">Reference proteome</keyword>
<feature type="transmembrane region" description="Helical" evidence="1">
    <location>
        <begin position="148"/>
        <end position="174"/>
    </location>
</feature>
<feature type="transmembrane region" description="Helical" evidence="1">
    <location>
        <begin position="110"/>
        <end position="128"/>
    </location>
</feature>
<keyword evidence="1" id="KW-0472">Membrane</keyword>
<name>G5JYP0_9STRE</name>
<evidence type="ECO:0000313" key="3">
    <source>
        <dbReference type="Proteomes" id="UP000003573"/>
    </source>
</evidence>
<dbReference type="eggNOG" id="COG3859">
    <property type="taxonomic scope" value="Bacteria"/>
</dbReference>
<feature type="transmembrane region" description="Helical" evidence="1">
    <location>
        <begin position="52"/>
        <end position="72"/>
    </location>
</feature>
<comment type="caution">
    <text evidence="2">The sequence shown here is derived from an EMBL/GenBank/DDBJ whole genome shotgun (WGS) entry which is preliminary data.</text>
</comment>
<organism evidence="2 3">
    <name type="scientific">Streptococcus macacae NCTC 11558</name>
    <dbReference type="NCBI Taxonomy" id="764298"/>
    <lineage>
        <taxon>Bacteria</taxon>
        <taxon>Bacillati</taxon>
        <taxon>Bacillota</taxon>
        <taxon>Bacilli</taxon>
        <taxon>Lactobacillales</taxon>
        <taxon>Streptococcaceae</taxon>
        <taxon>Streptococcus</taxon>
    </lineage>
</organism>
<accession>G5JYP0</accession>
<dbReference type="STRING" id="764298.STRMA_0302"/>
<dbReference type="Pfam" id="PF09515">
    <property type="entry name" value="Thia_YuaJ"/>
    <property type="match status" value="1"/>
</dbReference>
<protein>
    <submittedName>
        <fullName evidence="2">Proton-coupled thiamine transporter YuaJ</fullName>
    </submittedName>
</protein>
<dbReference type="GO" id="GO:0015234">
    <property type="term" value="F:thiamine transmembrane transporter activity"/>
    <property type="evidence" value="ECO:0007669"/>
    <property type="project" value="InterPro"/>
</dbReference>
<keyword evidence="1" id="KW-1133">Transmembrane helix</keyword>
<gene>
    <name evidence="2" type="ORF">STRMA_0302</name>
</gene>
<dbReference type="Gene3D" id="1.10.1760.20">
    <property type="match status" value="1"/>
</dbReference>
<dbReference type="GO" id="GO:0005886">
    <property type="term" value="C:plasma membrane"/>
    <property type="evidence" value="ECO:0007669"/>
    <property type="project" value="InterPro"/>
</dbReference>
<feature type="transmembrane region" description="Helical" evidence="1">
    <location>
        <begin position="78"/>
        <end position="98"/>
    </location>
</feature>
<dbReference type="AlphaFoldDB" id="G5JYP0"/>
<evidence type="ECO:0000313" key="2">
    <source>
        <dbReference type="EMBL" id="EHJ53217.1"/>
    </source>
</evidence>
<dbReference type="RefSeq" id="WP_003082151.1">
    <property type="nucleotide sequence ID" value="NZ_AEUW02000001.1"/>
</dbReference>
<proteinExistence type="predicted"/>
<evidence type="ECO:0000256" key="1">
    <source>
        <dbReference type="SAM" id="Phobius"/>
    </source>
</evidence>
<dbReference type="Proteomes" id="UP000003573">
    <property type="component" value="Unassembled WGS sequence"/>
</dbReference>
<reference evidence="2 3" key="1">
    <citation type="journal article" date="2014" name="Int. J. Syst. Evol. Microbiol.">
        <title>Phylogenomics and the dynamic genome evolution of the genus Streptococcus.</title>
        <authorList>
            <consortium name="The Broad Institute Genome Sequencing Platform"/>
            <person name="Richards V.P."/>
            <person name="Palmer S.R."/>
            <person name="Pavinski Bitar P.D."/>
            <person name="Qin X."/>
            <person name="Weinstock G.M."/>
            <person name="Highlander S.K."/>
            <person name="Town C.D."/>
            <person name="Burne R.A."/>
            <person name="Stanhope M.J."/>
        </authorList>
    </citation>
    <scope>NUCLEOTIDE SEQUENCE [LARGE SCALE GENOMIC DNA]</scope>
    <source>
        <strain evidence="2 3">NCTC 11558</strain>
    </source>
</reference>
<keyword evidence="1" id="KW-0812">Transmembrane</keyword>
<dbReference type="OrthoDB" id="9795813at2"/>
<dbReference type="NCBIfam" id="TIGR02357">
    <property type="entry name" value="ECF_ThiT_YuaJ"/>
    <property type="match status" value="1"/>
</dbReference>